<feature type="domain" description="ABC transporter" evidence="6">
    <location>
        <begin position="11"/>
        <end position="255"/>
    </location>
</feature>
<dbReference type="NCBIfam" id="NF007739">
    <property type="entry name" value="PRK10419.1"/>
    <property type="match status" value="2"/>
</dbReference>
<dbReference type="NCBIfam" id="NF008453">
    <property type="entry name" value="PRK11308.1"/>
    <property type="match status" value="2"/>
</dbReference>
<evidence type="ECO:0000256" key="3">
    <source>
        <dbReference type="ARBA" id="ARBA00022475"/>
    </source>
</evidence>
<evidence type="ECO:0000256" key="4">
    <source>
        <dbReference type="ARBA" id="ARBA00022741"/>
    </source>
</evidence>
<feature type="domain" description="ABC transporter" evidence="6">
    <location>
        <begin position="284"/>
        <end position="528"/>
    </location>
</feature>
<evidence type="ECO:0000313" key="7">
    <source>
        <dbReference type="EMBL" id="MBM3115388.1"/>
    </source>
</evidence>
<dbReference type="PROSITE" id="PS50893">
    <property type="entry name" value="ABC_TRANSPORTER_2"/>
    <property type="match status" value="2"/>
</dbReference>
<keyword evidence="4" id="KW-0547">Nucleotide-binding</keyword>
<keyword evidence="3" id="KW-1003">Cell membrane</keyword>
<dbReference type="Pfam" id="PF00005">
    <property type="entry name" value="ABC_tran"/>
    <property type="match status" value="2"/>
</dbReference>
<keyword evidence="8" id="KW-1185">Reference proteome</keyword>
<keyword evidence="2" id="KW-0813">Transport</keyword>
<comment type="caution">
    <text evidence="7">The sequence shown here is derived from an EMBL/GenBank/DDBJ whole genome shotgun (WGS) entry which is preliminary data.</text>
</comment>
<dbReference type="GO" id="GO:0005524">
    <property type="term" value="F:ATP binding"/>
    <property type="evidence" value="ECO:0007669"/>
    <property type="project" value="UniProtKB-KW"/>
</dbReference>
<organism evidence="7 8">
    <name type="scientific">Jeongeupia naejangsanensis</name>
    <dbReference type="NCBI Taxonomy" id="613195"/>
    <lineage>
        <taxon>Bacteria</taxon>
        <taxon>Pseudomonadati</taxon>
        <taxon>Pseudomonadota</taxon>
        <taxon>Betaproteobacteria</taxon>
        <taxon>Neisseriales</taxon>
        <taxon>Chitinibacteraceae</taxon>
        <taxon>Jeongeupia</taxon>
    </lineage>
</organism>
<dbReference type="Proteomes" id="UP000809431">
    <property type="component" value="Unassembled WGS sequence"/>
</dbReference>
<protein>
    <submittedName>
        <fullName evidence="7">ABC transporter ATP-binding protein</fullName>
    </submittedName>
</protein>
<dbReference type="InterPro" id="IPR003439">
    <property type="entry name" value="ABC_transporter-like_ATP-bd"/>
</dbReference>
<accession>A0ABS2BJX5</accession>
<comment type="similarity">
    <text evidence="1">Belongs to the ABC transporter superfamily.</text>
</comment>
<evidence type="ECO:0000256" key="5">
    <source>
        <dbReference type="ARBA" id="ARBA00022840"/>
    </source>
</evidence>
<dbReference type="EMBL" id="JAESND010000002">
    <property type="protein sequence ID" value="MBM3115388.1"/>
    <property type="molecule type" value="Genomic_DNA"/>
</dbReference>
<dbReference type="InterPro" id="IPR003593">
    <property type="entry name" value="AAA+_ATPase"/>
</dbReference>
<gene>
    <name evidence="7" type="ORF">JMJ54_06070</name>
</gene>
<evidence type="ECO:0000313" key="8">
    <source>
        <dbReference type="Proteomes" id="UP000809431"/>
    </source>
</evidence>
<evidence type="ECO:0000259" key="6">
    <source>
        <dbReference type="PROSITE" id="PS50893"/>
    </source>
</evidence>
<keyword evidence="5 7" id="KW-0067">ATP-binding</keyword>
<name>A0ABS2BJX5_9NEIS</name>
<dbReference type="Pfam" id="PF08352">
    <property type="entry name" value="oligo_HPY"/>
    <property type="match status" value="2"/>
</dbReference>
<dbReference type="InterPro" id="IPR013563">
    <property type="entry name" value="Oligopep_ABC_C"/>
</dbReference>
<dbReference type="SUPFAM" id="SSF52540">
    <property type="entry name" value="P-loop containing nucleoside triphosphate hydrolases"/>
    <property type="match status" value="2"/>
</dbReference>
<reference evidence="7 8" key="1">
    <citation type="submission" date="2021-01" db="EMBL/GenBank/DDBJ databases">
        <title>Draft Genome Sequence and Polyhydroxyalkanoate Biosynthetic Potential of Jeongeupia naejangsanensis Type Strain DSM 24253.</title>
        <authorList>
            <person name="Turrini P."/>
            <person name="Artuso I."/>
            <person name="Lugli G.A."/>
            <person name="Frangipani E."/>
            <person name="Ventura M."/>
            <person name="Visca P."/>
        </authorList>
    </citation>
    <scope>NUCLEOTIDE SEQUENCE [LARGE SCALE GENOMIC DNA]</scope>
    <source>
        <strain evidence="7 8">DSM 24253</strain>
    </source>
</reference>
<dbReference type="PROSITE" id="PS00211">
    <property type="entry name" value="ABC_TRANSPORTER_1"/>
    <property type="match status" value="2"/>
</dbReference>
<sequence>MPQTQPPLLDVHALSVRYPDSAAPAVDAISFSVAAGETLAIVGGSGSGKSVTARALMRLDPDAGYGGAIRFSGDDVLGMSARQLCALRGGGIGMVFQEPLSALNPVMSVGAQLAEALVLQRGLSGKAAQAEMASLLQRVGLDDAQRMLASFPHQLSGGQRQRVLIAIALAGSPKLLVADEPTTALDAHLRLQVLVLLKSLARESGMGLLLISHDLPLVRDFADRVAVMHEGRIVETGETASLFGAPKHDYTRALLAARSARLAAPLPQDRAVLLQARGLHCRYRRSRGWFRAAEHFDALKPTDFELARGETLGIVGASGSGKTTLGLAVLRLLREAKGDVDFHAGSGAVAFSRLAGPSLRRMRRHLQVVLQDPFASLSPRLTIGDVVGEGLRVHQPELDPVERRRRVIAALAEVGLGAEVADRYPHAFSGGQRQRVAIARALIVSPDVLVLDEPTSALDAHVAVQVLGLLAELQRRRGIGYLLITHDLAVVRALAHRVMVLKSGEVVEQGTVDAVFAEPAHPYTRSLISAAALP</sequence>
<dbReference type="SMART" id="SM00382">
    <property type="entry name" value="AAA"/>
    <property type="match status" value="2"/>
</dbReference>
<dbReference type="PANTHER" id="PTHR43776:SF7">
    <property type="entry name" value="D,D-DIPEPTIDE TRANSPORT ATP-BINDING PROTEIN DDPF-RELATED"/>
    <property type="match status" value="1"/>
</dbReference>
<dbReference type="Gene3D" id="3.40.50.300">
    <property type="entry name" value="P-loop containing nucleotide triphosphate hydrolases"/>
    <property type="match status" value="2"/>
</dbReference>
<dbReference type="InterPro" id="IPR027417">
    <property type="entry name" value="P-loop_NTPase"/>
</dbReference>
<proteinExistence type="inferred from homology"/>
<dbReference type="CDD" id="cd03257">
    <property type="entry name" value="ABC_NikE_OppD_transporters"/>
    <property type="match status" value="2"/>
</dbReference>
<keyword evidence="3" id="KW-0472">Membrane</keyword>
<evidence type="ECO:0000256" key="1">
    <source>
        <dbReference type="ARBA" id="ARBA00005417"/>
    </source>
</evidence>
<dbReference type="PANTHER" id="PTHR43776">
    <property type="entry name" value="TRANSPORT ATP-BINDING PROTEIN"/>
    <property type="match status" value="1"/>
</dbReference>
<dbReference type="InterPro" id="IPR017871">
    <property type="entry name" value="ABC_transporter-like_CS"/>
</dbReference>
<evidence type="ECO:0000256" key="2">
    <source>
        <dbReference type="ARBA" id="ARBA00022448"/>
    </source>
</evidence>
<dbReference type="InterPro" id="IPR050319">
    <property type="entry name" value="ABC_transp_ATP-bind"/>
</dbReference>